<keyword evidence="1" id="KW-0175">Coiled coil</keyword>
<accession>A0A9D4DYZ2</accession>
<dbReference type="EMBL" id="JAIWYP010000009">
    <property type="protein sequence ID" value="KAH3770176.1"/>
    <property type="molecule type" value="Genomic_DNA"/>
</dbReference>
<proteinExistence type="predicted"/>
<name>A0A9D4DYZ2_DREPO</name>
<evidence type="ECO:0000313" key="4">
    <source>
        <dbReference type="Proteomes" id="UP000828390"/>
    </source>
</evidence>
<sequence>MAFKKRGALRFILLTFVTDILKKNVLVRQKMQNCYNTGERIPREKKFELDERLANKHIQTLQFVQEVVNENKILKKKVEELEEKSSGNWEKTVHTHKTPTQKKIVHCGELHAMAEESKEKIKVLQEQYLKRADEINAMMAEKHRAELNARSSRGLPLLLLGGVFGWSP</sequence>
<reference evidence="3" key="2">
    <citation type="submission" date="2020-11" db="EMBL/GenBank/DDBJ databases">
        <authorList>
            <person name="McCartney M.A."/>
            <person name="Auch B."/>
            <person name="Kono T."/>
            <person name="Mallez S."/>
            <person name="Becker A."/>
            <person name="Gohl D.M."/>
            <person name="Silverstein K.A.T."/>
            <person name="Koren S."/>
            <person name="Bechman K.B."/>
            <person name="Herman A."/>
            <person name="Abrahante J.E."/>
            <person name="Garbe J."/>
        </authorList>
    </citation>
    <scope>NUCLEOTIDE SEQUENCE</scope>
    <source>
        <strain evidence="3">Duluth1</strain>
        <tissue evidence="3">Whole animal</tissue>
    </source>
</reference>
<gene>
    <name evidence="3" type="ORF">DPMN_171459</name>
</gene>
<protein>
    <submittedName>
        <fullName evidence="3">Uncharacterized protein</fullName>
    </submittedName>
</protein>
<feature type="coiled-coil region" evidence="1">
    <location>
        <begin position="64"/>
        <end position="127"/>
    </location>
</feature>
<keyword evidence="2" id="KW-0732">Signal</keyword>
<keyword evidence="4" id="KW-1185">Reference proteome</keyword>
<comment type="caution">
    <text evidence="3">The sequence shown here is derived from an EMBL/GenBank/DDBJ whole genome shotgun (WGS) entry which is preliminary data.</text>
</comment>
<feature type="signal peptide" evidence="2">
    <location>
        <begin position="1"/>
        <end position="22"/>
    </location>
</feature>
<evidence type="ECO:0000256" key="2">
    <source>
        <dbReference type="SAM" id="SignalP"/>
    </source>
</evidence>
<evidence type="ECO:0000256" key="1">
    <source>
        <dbReference type="SAM" id="Coils"/>
    </source>
</evidence>
<feature type="chain" id="PRO_5039656669" evidence="2">
    <location>
        <begin position="23"/>
        <end position="168"/>
    </location>
</feature>
<dbReference type="AlphaFoldDB" id="A0A9D4DYZ2"/>
<evidence type="ECO:0000313" key="3">
    <source>
        <dbReference type="EMBL" id="KAH3770176.1"/>
    </source>
</evidence>
<organism evidence="3 4">
    <name type="scientific">Dreissena polymorpha</name>
    <name type="common">Zebra mussel</name>
    <name type="synonym">Mytilus polymorpha</name>
    <dbReference type="NCBI Taxonomy" id="45954"/>
    <lineage>
        <taxon>Eukaryota</taxon>
        <taxon>Metazoa</taxon>
        <taxon>Spiralia</taxon>
        <taxon>Lophotrochozoa</taxon>
        <taxon>Mollusca</taxon>
        <taxon>Bivalvia</taxon>
        <taxon>Autobranchia</taxon>
        <taxon>Heteroconchia</taxon>
        <taxon>Euheterodonta</taxon>
        <taxon>Imparidentia</taxon>
        <taxon>Neoheterodontei</taxon>
        <taxon>Myida</taxon>
        <taxon>Dreissenoidea</taxon>
        <taxon>Dreissenidae</taxon>
        <taxon>Dreissena</taxon>
    </lineage>
</organism>
<dbReference type="Proteomes" id="UP000828390">
    <property type="component" value="Unassembled WGS sequence"/>
</dbReference>
<reference evidence="3" key="1">
    <citation type="journal article" date="2019" name="bioRxiv">
        <title>The Genome of the Zebra Mussel, Dreissena polymorpha: A Resource for Invasive Species Research.</title>
        <authorList>
            <person name="McCartney M.A."/>
            <person name="Auch B."/>
            <person name="Kono T."/>
            <person name="Mallez S."/>
            <person name="Zhang Y."/>
            <person name="Obille A."/>
            <person name="Becker A."/>
            <person name="Abrahante J.E."/>
            <person name="Garbe J."/>
            <person name="Badalamenti J.P."/>
            <person name="Herman A."/>
            <person name="Mangelson H."/>
            <person name="Liachko I."/>
            <person name="Sullivan S."/>
            <person name="Sone E.D."/>
            <person name="Koren S."/>
            <person name="Silverstein K.A.T."/>
            <person name="Beckman K.B."/>
            <person name="Gohl D.M."/>
        </authorList>
    </citation>
    <scope>NUCLEOTIDE SEQUENCE</scope>
    <source>
        <strain evidence="3">Duluth1</strain>
        <tissue evidence="3">Whole animal</tissue>
    </source>
</reference>